<name>A0AAV6PD01_SOLSE</name>
<dbReference type="GO" id="GO:0005634">
    <property type="term" value="C:nucleus"/>
    <property type="evidence" value="ECO:0007669"/>
    <property type="project" value="UniProtKB-SubCell"/>
</dbReference>
<keyword evidence="8" id="KW-1185">Reference proteome</keyword>
<comment type="subcellular location">
    <subcellularLocation>
        <location evidence="1">Nucleus</location>
    </subcellularLocation>
</comment>
<evidence type="ECO:0000256" key="3">
    <source>
        <dbReference type="ARBA" id="ARBA00022771"/>
    </source>
</evidence>
<feature type="domain" description="Hermes trasposase DNA-binding" evidence="6">
    <location>
        <begin position="64"/>
        <end position="103"/>
    </location>
</feature>
<accession>A0AAV6PD01</accession>
<evidence type="ECO:0000256" key="2">
    <source>
        <dbReference type="ARBA" id="ARBA00022723"/>
    </source>
</evidence>
<sequence length="274" mass="30973">MEEEVRERLRSGEYRVKRKEGQAAKSHVWDNFCEVVSAVDDSSIGYVKCNSCDKLYKHESHKTDLRPFDIVSGDGFRAVAQSLINVGARYGRVDASSALPHRQTVCDRAKATATDKKEILAKEINKALDCGIAITTDMWTDDYNTRAYTAFTGHFVSEDCKLKSRVITTAEFDSTLKKTAYNLHEQVIEELHDFGIEPERLPKVMFVSDQAANINAALRSHKWMPCAAHVINIVLKHTFDVTPAYMHDVSHVIDKCKSLVTYLKKSSRGDRGWL</sequence>
<keyword evidence="4" id="KW-0862">Zinc</keyword>
<dbReference type="GO" id="GO:0008270">
    <property type="term" value="F:zinc ion binding"/>
    <property type="evidence" value="ECO:0007669"/>
    <property type="project" value="UniProtKB-KW"/>
</dbReference>
<keyword evidence="2" id="KW-0479">Metal-binding</keyword>
<evidence type="ECO:0000256" key="1">
    <source>
        <dbReference type="ARBA" id="ARBA00004123"/>
    </source>
</evidence>
<keyword evidence="3" id="KW-0863">Zinc-finger</keyword>
<dbReference type="PANTHER" id="PTHR46481:SF10">
    <property type="entry name" value="ZINC FINGER BED DOMAIN-CONTAINING PROTEIN 39"/>
    <property type="match status" value="1"/>
</dbReference>
<dbReference type="AlphaFoldDB" id="A0AAV6PD01"/>
<dbReference type="PANTHER" id="PTHR46481">
    <property type="entry name" value="ZINC FINGER BED DOMAIN-CONTAINING PROTEIN 4"/>
    <property type="match status" value="1"/>
</dbReference>
<evidence type="ECO:0000256" key="5">
    <source>
        <dbReference type="ARBA" id="ARBA00023242"/>
    </source>
</evidence>
<reference evidence="7 8" key="1">
    <citation type="journal article" date="2021" name="Sci. Rep.">
        <title>Chromosome anchoring in Senegalese sole (Solea senegalensis) reveals sex-associated markers and genome rearrangements in flatfish.</title>
        <authorList>
            <person name="Guerrero-Cozar I."/>
            <person name="Gomez-Garrido J."/>
            <person name="Berbel C."/>
            <person name="Martinez-Blanch J.F."/>
            <person name="Alioto T."/>
            <person name="Claros M.G."/>
            <person name="Gagnaire P.A."/>
            <person name="Manchado M."/>
        </authorList>
    </citation>
    <scope>NUCLEOTIDE SEQUENCE [LARGE SCALE GENOMIC DNA]</scope>
    <source>
        <strain evidence="7">Sse05_10M</strain>
    </source>
</reference>
<comment type="caution">
    <text evidence="7">The sequence shown here is derived from an EMBL/GenBank/DDBJ whole genome shotgun (WGS) entry which is preliminary data.</text>
</comment>
<dbReference type="InterPro" id="IPR052035">
    <property type="entry name" value="ZnF_BED_domain_contain"/>
</dbReference>
<gene>
    <name evidence="7" type="ORF">JOB18_037073</name>
</gene>
<organism evidence="7 8">
    <name type="scientific">Solea senegalensis</name>
    <name type="common">Senegalese sole</name>
    <dbReference type="NCBI Taxonomy" id="28829"/>
    <lineage>
        <taxon>Eukaryota</taxon>
        <taxon>Metazoa</taxon>
        <taxon>Chordata</taxon>
        <taxon>Craniata</taxon>
        <taxon>Vertebrata</taxon>
        <taxon>Euteleostomi</taxon>
        <taxon>Actinopterygii</taxon>
        <taxon>Neopterygii</taxon>
        <taxon>Teleostei</taxon>
        <taxon>Neoteleostei</taxon>
        <taxon>Acanthomorphata</taxon>
        <taxon>Carangaria</taxon>
        <taxon>Pleuronectiformes</taxon>
        <taxon>Pleuronectoidei</taxon>
        <taxon>Soleidae</taxon>
        <taxon>Solea</taxon>
    </lineage>
</organism>
<evidence type="ECO:0000256" key="4">
    <source>
        <dbReference type="ARBA" id="ARBA00022833"/>
    </source>
</evidence>
<proteinExistence type="predicted"/>
<evidence type="ECO:0000313" key="7">
    <source>
        <dbReference type="EMBL" id="KAG7453645.1"/>
    </source>
</evidence>
<evidence type="ECO:0000313" key="8">
    <source>
        <dbReference type="Proteomes" id="UP000693946"/>
    </source>
</evidence>
<dbReference type="InterPro" id="IPR018473">
    <property type="entry name" value="Hermes_transposase_DNA-db"/>
</dbReference>
<keyword evidence="5" id="KW-0539">Nucleus</keyword>
<dbReference type="Proteomes" id="UP000693946">
    <property type="component" value="Unassembled WGS sequence"/>
</dbReference>
<evidence type="ECO:0000259" key="6">
    <source>
        <dbReference type="Pfam" id="PF10683"/>
    </source>
</evidence>
<protein>
    <submittedName>
        <fullName evidence="7">Transposable element Hobo transposase</fullName>
    </submittedName>
</protein>
<dbReference type="EMBL" id="JAGKHQ010001811">
    <property type="protein sequence ID" value="KAG7453645.1"/>
    <property type="molecule type" value="Genomic_DNA"/>
</dbReference>
<dbReference type="Pfam" id="PF10683">
    <property type="entry name" value="DBD_Tnp_Hermes"/>
    <property type="match status" value="1"/>
</dbReference>